<dbReference type="Proteomes" id="UP000828941">
    <property type="component" value="Chromosome 2"/>
</dbReference>
<name>A0ACB9PYW6_BAUVA</name>
<evidence type="ECO:0000313" key="1">
    <source>
        <dbReference type="EMBL" id="KAI4353214.1"/>
    </source>
</evidence>
<gene>
    <name evidence="1" type="ORF">L6164_002180</name>
</gene>
<organism evidence="1 2">
    <name type="scientific">Bauhinia variegata</name>
    <name type="common">Purple orchid tree</name>
    <name type="synonym">Phanera variegata</name>
    <dbReference type="NCBI Taxonomy" id="167791"/>
    <lineage>
        <taxon>Eukaryota</taxon>
        <taxon>Viridiplantae</taxon>
        <taxon>Streptophyta</taxon>
        <taxon>Embryophyta</taxon>
        <taxon>Tracheophyta</taxon>
        <taxon>Spermatophyta</taxon>
        <taxon>Magnoliopsida</taxon>
        <taxon>eudicotyledons</taxon>
        <taxon>Gunneridae</taxon>
        <taxon>Pentapetalae</taxon>
        <taxon>rosids</taxon>
        <taxon>fabids</taxon>
        <taxon>Fabales</taxon>
        <taxon>Fabaceae</taxon>
        <taxon>Cercidoideae</taxon>
        <taxon>Cercideae</taxon>
        <taxon>Bauhiniinae</taxon>
        <taxon>Bauhinia</taxon>
    </lineage>
</organism>
<comment type="caution">
    <text evidence="1">The sequence shown here is derived from an EMBL/GenBank/DDBJ whole genome shotgun (WGS) entry which is preliminary data.</text>
</comment>
<accession>A0ACB9PYW6</accession>
<dbReference type="EMBL" id="CM039427">
    <property type="protein sequence ID" value="KAI4353214.1"/>
    <property type="molecule type" value="Genomic_DNA"/>
</dbReference>
<evidence type="ECO:0000313" key="2">
    <source>
        <dbReference type="Proteomes" id="UP000828941"/>
    </source>
</evidence>
<sequence length="231" mass="26629">MKACQHLSDLNLDNCKQLQEIRAIPPKIKVLSARNCTSLIPSSLNLLLDENIHSRGNTCFTLPGTRIPKWVDHYGKKASLSFWFRNKFPDVVQFVVGRPMFGSLSFNCSISVNGRVLDESDHSYSELETEHAFLYNLRLHCDGDLEKHEMPYPEEEWNHAKISFVSKSYELGRRQKPLVQETGVYIFDRDRIERDILFTNPTTKQLGWNYKILGLKCCLLLLRVMATASGY</sequence>
<protein>
    <submittedName>
        <fullName evidence="1">Uncharacterized protein</fullName>
    </submittedName>
</protein>
<keyword evidence="2" id="KW-1185">Reference proteome</keyword>
<reference evidence="1 2" key="1">
    <citation type="journal article" date="2022" name="DNA Res.">
        <title>Chromosomal-level genome assembly of the orchid tree Bauhinia variegata (Leguminosae; Cercidoideae) supports the allotetraploid origin hypothesis of Bauhinia.</title>
        <authorList>
            <person name="Zhong Y."/>
            <person name="Chen Y."/>
            <person name="Zheng D."/>
            <person name="Pang J."/>
            <person name="Liu Y."/>
            <person name="Luo S."/>
            <person name="Meng S."/>
            <person name="Qian L."/>
            <person name="Wei D."/>
            <person name="Dai S."/>
            <person name="Zhou R."/>
        </authorList>
    </citation>
    <scope>NUCLEOTIDE SEQUENCE [LARGE SCALE GENOMIC DNA]</scope>
    <source>
        <strain evidence="1">BV-YZ2020</strain>
    </source>
</reference>
<proteinExistence type="predicted"/>